<sequence length="269" mass="31676">MAIDLDLYFKRIGYQGSRELNSQTLINIHRQQSLTIPLDMLDHHLGVPLSLEPEFIFNKILRHKRGGGCSQLNEILALALIALGFKVERLMARVFYDLEEDQAPILSHKMLRVTFNDETWICDCGFYCGLIEPIPFVLDTQFDHCNRSFILTEHKEHGIMFKAKIEDKWIEMYTFNLISYIPEDYKAVFSYNCINPERPFYDHAIVTMNTIDGKKVLYDRTFDKKSGKKTTVINIRTCEQYHEILREEFNIEIPEHPNFFPDPMLMLKR</sequence>
<evidence type="ECO:0000256" key="2">
    <source>
        <dbReference type="RuleBase" id="RU003452"/>
    </source>
</evidence>
<comment type="similarity">
    <text evidence="1 2">Belongs to the arylamine N-acetyltransferase family.</text>
</comment>
<dbReference type="Gene3D" id="3.30.2140.10">
    <property type="entry name" value="Arylamine N-acetyltransferase"/>
    <property type="match status" value="1"/>
</dbReference>
<evidence type="ECO:0000313" key="4">
    <source>
        <dbReference type="EMBL" id="MCS5709198.1"/>
    </source>
</evidence>
<dbReference type="InterPro" id="IPR001447">
    <property type="entry name" value="Arylamine_N-AcTrfase"/>
</dbReference>
<dbReference type="Proteomes" id="UP000051494">
    <property type="component" value="Unassembled WGS sequence"/>
</dbReference>
<dbReference type="Gene3D" id="2.40.128.150">
    <property type="entry name" value="Cysteine proteinases"/>
    <property type="match status" value="1"/>
</dbReference>
<dbReference type="STRING" id="437022.CC99x_01801"/>
<dbReference type="PANTHER" id="PTHR11786:SF0">
    <property type="entry name" value="ARYLAMINE N-ACETYLTRANSFERASE 4-RELATED"/>
    <property type="match status" value="1"/>
</dbReference>
<organism evidence="3">
    <name type="scientific">Candidatus Berkiella cookevillensis</name>
    <dbReference type="NCBI Taxonomy" id="437022"/>
    <lineage>
        <taxon>Bacteria</taxon>
        <taxon>Pseudomonadati</taxon>
        <taxon>Pseudomonadota</taxon>
        <taxon>Gammaproteobacteria</taxon>
        <taxon>Candidatus Berkiellales</taxon>
        <taxon>Candidatus Berkiellaceae</taxon>
        <taxon>Candidatus Berkiella</taxon>
    </lineage>
</organism>
<reference evidence="4" key="2">
    <citation type="journal article" date="2016" name="Genome Announc.">
        <title>Draft Genome Sequences of Two Novel Amoeba-Resistant Intranuclear Bacteria, 'Candidatus Berkiella cookevillensis' and 'Candidatus Berkiella aquae'.</title>
        <authorList>
            <person name="Mehari Y.T."/>
            <person name="Arivett B.A."/>
            <person name="Farone A.L."/>
            <person name="Gunderson J.H."/>
            <person name="Farone M.B."/>
        </authorList>
    </citation>
    <scope>NUCLEOTIDE SEQUENCE</scope>
    <source>
        <strain evidence="4">CC99</strain>
    </source>
</reference>
<evidence type="ECO:0000256" key="1">
    <source>
        <dbReference type="ARBA" id="ARBA00006547"/>
    </source>
</evidence>
<dbReference type="PANTHER" id="PTHR11786">
    <property type="entry name" value="N-HYDROXYARYLAMINE O-ACETYLTRANSFERASE"/>
    <property type="match status" value="1"/>
</dbReference>
<protein>
    <submittedName>
        <fullName evidence="3">Arylamine N-acetyltransferase</fullName>
        <ecNumber evidence="3">2.3.1.5</ecNumber>
    </submittedName>
</protein>
<dbReference type="OrthoDB" id="7181050at2"/>
<keyword evidence="3" id="KW-0012">Acyltransferase</keyword>
<dbReference type="EMBL" id="LKHV02000001">
    <property type="protein sequence ID" value="MCS5709198.1"/>
    <property type="molecule type" value="Genomic_DNA"/>
</dbReference>
<dbReference type="RefSeq" id="WP_057624915.1">
    <property type="nucleotide sequence ID" value="NZ_LKHV02000001.1"/>
</dbReference>
<evidence type="ECO:0000313" key="3">
    <source>
        <dbReference type="EMBL" id="KRG18089.1"/>
    </source>
</evidence>
<reference evidence="3" key="1">
    <citation type="submission" date="2015-09" db="EMBL/GenBank/DDBJ databases">
        <title>Draft Genome Sequences of Two Novel Amoeba-resistant Intranuclear Bacteria, Candidatus Berkiella cookevillensis and Candidatus Berkiella aquae.</title>
        <authorList>
            <person name="Mehari Y.T."/>
            <person name="Arivett B.A."/>
            <person name="Farone A.L."/>
            <person name="Gunderson J.H."/>
            <person name="Farone M.B."/>
        </authorList>
    </citation>
    <scope>NUCLEOTIDE SEQUENCE [LARGE SCALE GENOMIC DNA]</scope>
    <source>
        <strain evidence="3">CC99</strain>
    </source>
</reference>
<comment type="caution">
    <text evidence="3">The sequence shown here is derived from an EMBL/GenBank/DDBJ whole genome shotgun (WGS) entry which is preliminary data.</text>
</comment>
<dbReference type="AlphaFoldDB" id="A0A0Q9YE76"/>
<accession>A0A0Q9YE76</accession>
<reference evidence="4" key="3">
    <citation type="submission" date="2021-06" db="EMBL/GenBank/DDBJ databases">
        <title>Genomic Description and Analysis of Intracellular Bacteria, Candidatus Berkiella cookevillensis and Candidatus Berkiella aquae.</title>
        <authorList>
            <person name="Kidane D.T."/>
            <person name="Mehari Y.T."/>
            <person name="Rice F.C."/>
            <person name="Arivett B.A."/>
            <person name="Farone A.L."/>
            <person name="Berk S.G."/>
            <person name="Farone M.B."/>
        </authorList>
    </citation>
    <scope>NUCLEOTIDE SEQUENCE</scope>
    <source>
        <strain evidence="4">CC99</strain>
    </source>
</reference>
<dbReference type="EC" id="2.3.1.5" evidence="3"/>
<evidence type="ECO:0000313" key="5">
    <source>
        <dbReference type="Proteomes" id="UP000051494"/>
    </source>
</evidence>
<dbReference type="SUPFAM" id="SSF54001">
    <property type="entry name" value="Cysteine proteinases"/>
    <property type="match status" value="1"/>
</dbReference>
<dbReference type="EMBL" id="LKHV01000009">
    <property type="protein sequence ID" value="KRG18089.1"/>
    <property type="molecule type" value="Genomic_DNA"/>
</dbReference>
<name>A0A0Q9YE76_9GAMM</name>
<proteinExistence type="inferred from homology"/>
<gene>
    <name evidence="3" type="primary">nat</name>
    <name evidence="4" type="ORF">CC99x_009800</name>
    <name evidence="3" type="ORF">CC99x_01801</name>
</gene>
<dbReference type="GO" id="GO:0004060">
    <property type="term" value="F:arylamine N-acetyltransferase activity"/>
    <property type="evidence" value="ECO:0007669"/>
    <property type="project" value="UniProtKB-EC"/>
</dbReference>
<dbReference type="Pfam" id="PF00797">
    <property type="entry name" value="Acetyltransf_2"/>
    <property type="match status" value="1"/>
</dbReference>
<dbReference type="InterPro" id="IPR038765">
    <property type="entry name" value="Papain-like_cys_pep_sf"/>
</dbReference>
<keyword evidence="5" id="KW-1185">Reference proteome</keyword>
<dbReference type="PRINTS" id="PR01543">
    <property type="entry name" value="ANATRNSFRASE"/>
</dbReference>
<keyword evidence="3" id="KW-0808">Transferase</keyword>